<reference evidence="1 2" key="1">
    <citation type="journal article" date="2018" name="Front. Plant Sci.">
        <title>Red Clover (Trifolium pratense) and Zigzag Clover (T. medium) - A Picture of Genomic Similarities and Differences.</title>
        <authorList>
            <person name="Dluhosova J."/>
            <person name="Istvanek J."/>
            <person name="Nedelnik J."/>
            <person name="Repkova J."/>
        </authorList>
    </citation>
    <scope>NUCLEOTIDE SEQUENCE [LARGE SCALE GENOMIC DNA]</scope>
    <source>
        <strain evidence="2">cv. 10/8</strain>
        <tissue evidence="1">Leaf</tissue>
    </source>
</reference>
<keyword evidence="2" id="KW-1185">Reference proteome</keyword>
<accession>A0A392T9J1</accession>
<evidence type="ECO:0000313" key="1">
    <source>
        <dbReference type="EMBL" id="MCI57793.1"/>
    </source>
</evidence>
<proteinExistence type="predicted"/>
<comment type="caution">
    <text evidence="1">The sequence shown here is derived from an EMBL/GenBank/DDBJ whole genome shotgun (WGS) entry which is preliminary data.</text>
</comment>
<dbReference type="EMBL" id="LXQA010535242">
    <property type="protein sequence ID" value="MCI57793.1"/>
    <property type="molecule type" value="Genomic_DNA"/>
</dbReference>
<feature type="non-terminal residue" evidence="1">
    <location>
        <position position="12"/>
    </location>
</feature>
<sequence length="12" mass="1495">MPRLSRHENINK</sequence>
<protein>
    <submittedName>
        <fullName evidence="1">Uncharacterized protein</fullName>
    </submittedName>
</protein>
<organism evidence="1 2">
    <name type="scientific">Trifolium medium</name>
    <dbReference type="NCBI Taxonomy" id="97028"/>
    <lineage>
        <taxon>Eukaryota</taxon>
        <taxon>Viridiplantae</taxon>
        <taxon>Streptophyta</taxon>
        <taxon>Embryophyta</taxon>
        <taxon>Tracheophyta</taxon>
        <taxon>Spermatophyta</taxon>
        <taxon>Magnoliopsida</taxon>
        <taxon>eudicotyledons</taxon>
        <taxon>Gunneridae</taxon>
        <taxon>Pentapetalae</taxon>
        <taxon>rosids</taxon>
        <taxon>fabids</taxon>
        <taxon>Fabales</taxon>
        <taxon>Fabaceae</taxon>
        <taxon>Papilionoideae</taxon>
        <taxon>50 kb inversion clade</taxon>
        <taxon>NPAAA clade</taxon>
        <taxon>Hologalegina</taxon>
        <taxon>IRL clade</taxon>
        <taxon>Trifolieae</taxon>
        <taxon>Trifolium</taxon>
    </lineage>
</organism>
<evidence type="ECO:0000313" key="2">
    <source>
        <dbReference type="Proteomes" id="UP000265520"/>
    </source>
</evidence>
<name>A0A392T9J1_9FABA</name>
<dbReference type="Proteomes" id="UP000265520">
    <property type="component" value="Unassembled WGS sequence"/>
</dbReference>